<reference evidence="5" key="2">
    <citation type="submission" date="2020-10" db="UniProtKB">
        <authorList>
            <consortium name="WormBaseParasite"/>
        </authorList>
    </citation>
    <scope>IDENTIFICATION</scope>
</reference>
<evidence type="ECO:0000313" key="5">
    <source>
        <dbReference type="WBParaSite" id="Pan_g22468.t1"/>
    </source>
</evidence>
<evidence type="ECO:0000256" key="3">
    <source>
        <dbReference type="SAM" id="MobiDB-lite"/>
    </source>
</evidence>
<accession>A0A7E4VMU1</accession>
<feature type="region of interest" description="Disordered" evidence="3">
    <location>
        <begin position="120"/>
        <end position="140"/>
    </location>
</feature>
<dbReference type="InterPro" id="IPR009395">
    <property type="entry name" value="BLOC1S1"/>
</dbReference>
<dbReference type="Pfam" id="PF06320">
    <property type="entry name" value="GCN5L1"/>
    <property type="match status" value="1"/>
</dbReference>
<evidence type="ECO:0000256" key="2">
    <source>
        <dbReference type="ARBA" id="ARBA00019577"/>
    </source>
</evidence>
<name>A0A7E4VMU1_PANRE</name>
<sequence length="140" mass="15537">MLPELVKEAATKQQYRKELQERRKNEAIVAAHAFSNSIVDHLNSKVSHAYHNQKRIDVESKKLGANAGALLKQAEEWAEIIESFTDAIKELGDVKTWGSVIENDMKIVAATMSEVRTQCTPNKAAIPENPKPEEPAPSTS</sequence>
<keyword evidence="4" id="KW-1185">Reference proteome</keyword>
<dbReference type="GO" id="GO:0031083">
    <property type="term" value="C:BLOC-1 complex"/>
    <property type="evidence" value="ECO:0007669"/>
    <property type="project" value="InterPro"/>
</dbReference>
<organism evidence="4 5">
    <name type="scientific">Panagrellus redivivus</name>
    <name type="common">Microworm</name>
    <dbReference type="NCBI Taxonomy" id="6233"/>
    <lineage>
        <taxon>Eukaryota</taxon>
        <taxon>Metazoa</taxon>
        <taxon>Ecdysozoa</taxon>
        <taxon>Nematoda</taxon>
        <taxon>Chromadorea</taxon>
        <taxon>Rhabditida</taxon>
        <taxon>Tylenchina</taxon>
        <taxon>Panagrolaimomorpha</taxon>
        <taxon>Panagrolaimoidea</taxon>
        <taxon>Panagrolaimidae</taxon>
        <taxon>Panagrellus</taxon>
    </lineage>
</organism>
<dbReference type="GO" id="GO:0016197">
    <property type="term" value="P:endosomal transport"/>
    <property type="evidence" value="ECO:0007669"/>
    <property type="project" value="TreeGrafter"/>
</dbReference>
<comment type="similarity">
    <text evidence="1">Belongs to the BLOC1S1 family.</text>
</comment>
<evidence type="ECO:0000256" key="1">
    <source>
        <dbReference type="ARBA" id="ARBA00007133"/>
    </source>
</evidence>
<evidence type="ECO:0000313" key="4">
    <source>
        <dbReference type="Proteomes" id="UP000492821"/>
    </source>
</evidence>
<reference evidence="4" key="1">
    <citation type="journal article" date="2013" name="Genetics">
        <title>The draft genome and transcriptome of Panagrellus redivivus are shaped by the harsh demands of a free-living lifestyle.</title>
        <authorList>
            <person name="Srinivasan J."/>
            <person name="Dillman A.R."/>
            <person name="Macchietto M.G."/>
            <person name="Heikkinen L."/>
            <person name="Lakso M."/>
            <person name="Fracchia K.M."/>
            <person name="Antoshechkin I."/>
            <person name="Mortazavi A."/>
            <person name="Wong G."/>
            <person name="Sternberg P.W."/>
        </authorList>
    </citation>
    <scope>NUCLEOTIDE SEQUENCE [LARGE SCALE GENOMIC DNA]</scope>
    <source>
        <strain evidence="4">MT8872</strain>
    </source>
</reference>
<proteinExistence type="inferred from homology"/>
<dbReference type="AlphaFoldDB" id="A0A7E4VMU1"/>
<dbReference type="Proteomes" id="UP000492821">
    <property type="component" value="Unassembled WGS sequence"/>
</dbReference>
<dbReference type="PANTHER" id="PTHR13073">
    <property type="entry name" value="BLOC-1 COMPLEX SUBUNIT 1"/>
    <property type="match status" value="1"/>
</dbReference>
<dbReference type="WBParaSite" id="Pan_g22468.t1">
    <property type="protein sequence ID" value="Pan_g22468.t1"/>
    <property type="gene ID" value="Pan_g22468"/>
</dbReference>
<protein>
    <recommendedName>
        <fullName evidence="2">Biogenesis of lysosome-related organelles complex 1 subunit 1</fullName>
    </recommendedName>
</protein>
<dbReference type="PANTHER" id="PTHR13073:SF0">
    <property type="entry name" value="BIOGENESIS OF LYSOSOME-RELATED ORGANELLES COMPLEX 1 SUBUNIT 1"/>
    <property type="match status" value="1"/>
</dbReference>